<keyword evidence="3 7" id="KW-0812">Transmembrane</keyword>
<dbReference type="RefSeq" id="WP_379867286.1">
    <property type="nucleotide sequence ID" value="NZ_JBHTBW010000069.1"/>
</dbReference>
<sequence>MQRGIIMEVQARHWIVLTPDGDFIKVPRTNHSLMVGEEVTLQAAKTNRRALVPAFVSVAAAAVLGMFFIVPQMAPDQAHAQTYIYVDVNPSLEIGIDDERNIVELHPLNKSAEKLLDGEKWKHESVDDFVVDFLDKAKQMGYVQKRDQVVLSGYQEEKNSKETLDNLKTVLDKQSKQKNLELEVHSLVMPKKVKDKASRFGLSPVKYAAWMIAKKEGKQLEVEEMGETPLTDLADELAPVSELLNKPEALPELVEIIEKEPPAVQPTQEPKPADKPTQPAATPADQGEPTQQPVQDNQQPDQGDSTKKPSDPEGTNQTPTDNQTTDTSQNTETQPEVNTTQETQ</sequence>
<feature type="domain" description="RsgI N-terminal anti-sigma" evidence="8">
    <location>
        <begin position="2"/>
        <end position="50"/>
    </location>
</feature>
<dbReference type="EMBL" id="JBHTBW010000069">
    <property type="protein sequence ID" value="MFC7443010.1"/>
    <property type="molecule type" value="Genomic_DNA"/>
</dbReference>
<evidence type="ECO:0000256" key="6">
    <source>
        <dbReference type="SAM" id="MobiDB-lite"/>
    </source>
</evidence>
<dbReference type="Pfam" id="PF23750">
    <property type="entry name" value="RsgI_M"/>
    <property type="match status" value="1"/>
</dbReference>
<keyword evidence="10" id="KW-1185">Reference proteome</keyword>
<comment type="subcellular location">
    <subcellularLocation>
        <location evidence="1">Cell membrane</location>
        <topology evidence="1">Single-pass membrane protein</topology>
    </subcellularLocation>
</comment>
<organism evidence="9 10">
    <name type="scientific">Laceyella putida</name>
    <dbReference type="NCBI Taxonomy" id="110101"/>
    <lineage>
        <taxon>Bacteria</taxon>
        <taxon>Bacillati</taxon>
        <taxon>Bacillota</taxon>
        <taxon>Bacilli</taxon>
        <taxon>Bacillales</taxon>
        <taxon>Thermoactinomycetaceae</taxon>
        <taxon>Laceyella</taxon>
    </lineage>
</organism>
<accession>A0ABW2RPZ2</accession>
<protein>
    <submittedName>
        <fullName evidence="9">Anti-sigma factor domain-containing protein</fullName>
    </submittedName>
</protein>
<feature type="region of interest" description="Disordered" evidence="6">
    <location>
        <begin position="262"/>
        <end position="344"/>
    </location>
</feature>
<keyword evidence="4 7" id="KW-1133">Transmembrane helix</keyword>
<feature type="transmembrane region" description="Helical" evidence="7">
    <location>
        <begin position="50"/>
        <end position="70"/>
    </location>
</feature>
<dbReference type="InterPro" id="IPR055431">
    <property type="entry name" value="RsgI_M"/>
</dbReference>
<dbReference type="PROSITE" id="PS51849">
    <property type="entry name" value="RSGI_N"/>
    <property type="match status" value="1"/>
</dbReference>
<proteinExistence type="predicted"/>
<comment type="caution">
    <text evidence="9">The sequence shown here is derived from an EMBL/GenBank/DDBJ whole genome shotgun (WGS) entry which is preliminary data.</text>
</comment>
<evidence type="ECO:0000256" key="2">
    <source>
        <dbReference type="ARBA" id="ARBA00022475"/>
    </source>
</evidence>
<evidence type="ECO:0000256" key="4">
    <source>
        <dbReference type="ARBA" id="ARBA00022989"/>
    </source>
</evidence>
<evidence type="ECO:0000313" key="10">
    <source>
        <dbReference type="Proteomes" id="UP001596500"/>
    </source>
</evidence>
<dbReference type="Proteomes" id="UP001596500">
    <property type="component" value="Unassembled WGS sequence"/>
</dbReference>
<gene>
    <name evidence="9" type="ORF">ACFQNG_18230</name>
</gene>
<reference evidence="10" key="1">
    <citation type="journal article" date="2019" name="Int. J. Syst. Evol. Microbiol.">
        <title>The Global Catalogue of Microorganisms (GCM) 10K type strain sequencing project: providing services to taxonomists for standard genome sequencing and annotation.</title>
        <authorList>
            <consortium name="The Broad Institute Genomics Platform"/>
            <consortium name="The Broad Institute Genome Sequencing Center for Infectious Disease"/>
            <person name="Wu L."/>
            <person name="Ma J."/>
        </authorList>
    </citation>
    <scope>NUCLEOTIDE SEQUENCE [LARGE SCALE GENOMIC DNA]</scope>
    <source>
        <strain evidence="10">CGMCC 1.12942</strain>
    </source>
</reference>
<dbReference type="InterPro" id="IPR024449">
    <property type="entry name" value="Anti-sigma_RsgI_N"/>
</dbReference>
<evidence type="ECO:0000256" key="1">
    <source>
        <dbReference type="ARBA" id="ARBA00004162"/>
    </source>
</evidence>
<dbReference type="Pfam" id="PF12791">
    <property type="entry name" value="RsgI_N"/>
    <property type="match status" value="1"/>
</dbReference>
<keyword evidence="2" id="KW-1003">Cell membrane</keyword>
<evidence type="ECO:0000259" key="8">
    <source>
        <dbReference type="PROSITE" id="PS51849"/>
    </source>
</evidence>
<feature type="compositionally biased region" description="Low complexity" evidence="6">
    <location>
        <begin position="289"/>
        <end position="303"/>
    </location>
</feature>
<name>A0ABW2RPZ2_9BACL</name>
<keyword evidence="5 7" id="KW-0472">Membrane</keyword>
<feature type="compositionally biased region" description="Low complexity" evidence="6">
    <location>
        <begin position="315"/>
        <end position="335"/>
    </location>
</feature>
<evidence type="ECO:0000256" key="7">
    <source>
        <dbReference type="SAM" id="Phobius"/>
    </source>
</evidence>
<evidence type="ECO:0000256" key="3">
    <source>
        <dbReference type="ARBA" id="ARBA00022692"/>
    </source>
</evidence>
<evidence type="ECO:0000313" key="9">
    <source>
        <dbReference type="EMBL" id="MFC7443010.1"/>
    </source>
</evidence>
<evidence type="ECO:0000256" key="5">
    <source>
        <dbReference type="ARBA" id="ARBA00023136"/>
    </source>
</evidence>